<keyword evidence="2" id="KW-0472">Membrane</keyword>
<feature type="chain" id="PRO_5038479791" description="Hydrolase" evidence="3">
    <location>
        <begin position="25"/>
        <end position="270"/>
    </location>
</feature>
<sequence length="270" mass="28027">MRMAKWLTTAVCAMALSCSGLAVAFAAPDDGAAAVEAEGAPSATVSGEGAAAEGEAAAGAEGAGAESADVSATPEGGEGADGEADGEAADGTADDEAAEPEPEPEIDPKNRVNPQQMPDSSFLYDTSIAELANADPYMNNQTVQVVGEAIGDILAAVDGPSYAWVMLQEKVDNDYPQISVLMTRTQSDLIDNLGRYGVQGTKLQVRGQFHLSCPQHDGLTDLHAESVTVVARGSVAPDHLEWKQFLPGVVLFVVAGALLLVFRRLQEGQR</sequence>
<keyword evidence="5" id="KW-1185">Reference proteome</keyword>
<keyword evidence="2" id="KW-1133">Transmembrane helix</keyword>
<dbReference type="RefSeq" id="WP_136845951.1">
    <property type="nucleotide sequence ID" value="NZ_SSTM01000004.1"/>
</dbReference>
<keyword evidence="2" id="KW-0812">Transmembrane</keyword>
<evidence type="ECO:0000313" key="4">
    <source>
        <dbReference type="EMBL" id="TJW10327.1"/>
    </source>
</evidence>
<reference evidence="4 5" key="1">
    <citation type="submission" date="2019-04" db="EMBL/GenBank/DDBJ databases">
        <title>Microbes associate with the intestines of laboratory mice.</title>
        <authorList>
            <person name="Navarre W."/>
            <person name="Wong E."/>
            <person name="Huang K.C."/>
            <person name="Tropini C."/>
            <person name="Ng K."/>
            <person name="Yu B."/>
        </authorList>
    </citation>
    <scope>NUCLEOTIDE SEQUENCE [LARGE SCALE GENOMIC DNA]</scope>
    <source>
        <strain evidence="4 5">NM48_B13</strain>
    </source>
</reference>
<keyword evidence="3" id="KW-0732">Signal</keyword>
<accession>A0A4T9T9I4</accession>
<feature type="compositionally biased region" description="Low complexity" evidence="1">
    <location>
        <begin position="44"/>
        <end position="66"/>
    </location>
</feature>
<dbReference type="EMBL" id="SSTM01000004">
    <property type="protein sequence ID" value="TJW10327.1"/>
    <property type="molecule type" value="Genomic_DNA"/>
</dbReference>
<dbReference type="Proteomes" id="UP000309454">
    <property type="component" value="Unassembled WGS sequence"/>
</dbReference>
<organism evidence="4 5">
    <name type="scientific">Parvibacter caecicola</name>
    <dbReference type="NCBI Taxonomy" id="747645"/>
    <lineage>
        <taxon>Bacteria</taxon>
        <taxon>Bacillati</taxon>
        <taxon>Actinomycetota</taxon>
        <taxon>Coriobacteriia</taxon>
        <taxon>Coriobacteriales</taxon>
        <taxon>Coriobacteriaceae</taxon>
        <taxon>Parvibacter</taxon>
    </lineage>
</organism>
<name>A0A4T9T9I4_9ACTN</name>
<feature type="compositionally biased region" description="Acidic residues" evidence="1">
    <location>
        <begin position="78"/>
        <end position="105"/>
    </location>
</feature>
<dbReference type="OrthoDB" id="3197178at2"/>
<comment type="caution">
    <text evidence="4">The sequence shown here is derived from an EMBL/GenBank/DDBJ whole genome shotgun (WGS) entry which is preliminary data.</text>
</comment>
<feature type="transmembrane region" description="Helical" evidence="2">
    <location>
        <begin position="245"/>
        <end position="262"/>
    </location>
</feature>
<protein>
    <recommendedName>
        <fullName evidence="6">Hydrolase</fullName>
    </recommendedName>
</protein>
<dbReference type="PROSITE" id="PS51257">
    <property type="entry name" value="PROKAR_LIPOPROTEIN"/>
    <property type="match status" value="1"/>
</dbReference>
<evidence type="ECO:0000256" key="1">
    <source>
        <dbReference type="SAM" id="MobiDB-lite"/>
    </source>
</evidence>
<feature type="region of interest" description="Disordered" evidence="1">
    <location>
        <begin position="44"/>
        <end position="120"/>
    </location>
</feature>
<dbReference type="AlphaFoldDB" id="A0A4T9T9I4"/>
<proteinExistence type="predicted"/>
<feature type="signal peptide" evidence="3">
    <location>
        <begin position="1"/>
        <end position="24"/>
    </location>
</feature>
<evidence type="ECO:0000313" key="5">
    <source>
        <dbReference type="Proteomes" id="UP000309454"/>
    </source>
</evidence>
<evidence type="ECO:0008006" key="6">
    <source>
        <dbReference type="Google" id="ProtNLM"/>
    </source>
</evidence>
<gene>
    <name evidence="4" type="ORF">E5982_07210</name>
</gene>
<evidence type="ECO:0000256" key="3">
    <source>
        <dbReference type="SAM" id="SignalP"/>
    </source>
</evidence>
<evidence type="ECO:0000256" key="2">
    <source>
        <dbReference type="SAM" id="Phobius"/>
    </source>
</evidence>